<protein>
    <submittedName>
        <fullName evidence="1">Uncharacterized protein</fullName>
    </submittedName>
</protein>
<reference evidence="1" key="1">
    <citation type="journal article" date="2021" name="Proc. Natl. Acad. Sci. U.S.A.">
        <title>A Catalog of Tens of Thousands of Viruses from Human Metagenomes Reveals Hidden Associations with Chronic Diseases.</title>
        <authorList>
            <person name="Tisza M.J."/>
            <person name="Buck C.B."/>
        </authorList>
    </citation>
    <scope>NUCLEOTIDE SEQUENCE</scope>
    <source>
        <strain evidence="1">CtIHi3</strain>
    </source>
</reference>
<name>A0A8S5Q6M3_9VIRU</name>
<sequence>MINQNLFEKSAVFSTFAIVVVEKSQLFKEILLFMRFITILYFACQKF</sequence>
<evidence type="ECO:0000313" key="1">
    <source>
        <dbReference type="EMBL" id="DAE14435.1"/>
    </source>
</evidence>
<accession>A0A8S5Q6M3</accession>
<proteinExistence type="predicted"/>
<organism evidence="1">
    <name type="scientific">Phage sp. ctIHi3</name>
    <dbReference type="NCBI Taxonomy" id="2825791"/>
    <lineage>
        <taxon>Viruses</taxon>
    </lineage>
</organism>
<dbReference type="EMBL" id="BK015582">
    <property type="protein sequence ID" value="DAE14435.1"/>
    <property type="molecule type" value="Genomic_DNA"/>
</dbReference>